<dbReference type="InterPro" id="IPR020845">
    <property type="entry name" value="AMP-binding_CS"/>
</dbReference>
<evidence type="ECO:0000259" key="5">
    <source>
        <dbReference type="PROSITE" id="PS50075"/>
    </source>
</evidence>
<protein>
    <submittedName>
        <fullName evidence="6">Amino acid adenylation domain-containing protein</fullName>
    </submittedName>
</protein>
<dbReference type="PROSITE" id="PS00012">
    <property type="entry name" value="PHOSPHOPANTETHEINE"/>
    <property type="match status" value="1"/>
</dbReference>
<dbReference type="GO" id="GO:0043041">
    <property type="term" value="P:amino acid activation for nonribosomal peptide biosynthetic process"/>
    <property type="evidence" value="ECO:0007669"/>
    <property type="project" value="TreeGrafter"/>
</dbReference>
<keyword evidence="4" id="KW-0597">Phosphoprotein</keyword>
<dbReference type="InterPro" id="IPR006162">
    <property type="entry name" value="Ppantetheine_attach_site"/>
</dbReference>
<dbReference type="InterPro" id="IPR020806">
    <property type="entry name" value="PKS_PP-bd"/>
</dbReference>
<organism evidence="6 7">
    <name type="scientific">Myxacorys almedinensis A</name>
    <dbReference type="NCBI Taxonomy" id="2690445"/>
    <lineage>
        <taxon>Bacteria</taxon>
        <taxon>Bacillati</taxon>
        <taxon>Cyanobacteriota</taxon>
        <taxon>Cyanophyceae</taxon>
        <taxon>Leptolyngbyales</taxon>
        <taxon>Leptolyngbyaceae</taxon>
        <taxon>Myxacorys</taxon>
        <taxon>Myxacorys almedinensis</taxon>
    </lineage>
</organism>
<dbReference type="CDD" id="cd05930">
    <property type="entry name" value="A_NRPS"/>
    <property type="match status" value="1"/>
</dbReference>
<dbReference type="Gene3D" id="2.30.38.10">
    <property type="entry name" value="Luciferase, Domain 3"/>
    <property type="match status" value="1"/>
</dbReference>
<dbReference type="FunFam" id="3.30.300.30:FF:000010">
    <property type="entry name" value="Enterobactin synthetase component F"/>
    <property type="match status" value="1"/>
</dbReference>
<evidence type="ECO:0000256" key="4">
    <source>
        <dbReference type="ARBA" id="ARBA00022553"/>
    </source>
</evidence>
<accession>A0A8J7Z1Z2</accession>
<comment type="similarity">
    <text evidence="2">Belongs to the ATP-dependent AMP-binding enzyme family.</text>
</comment>
<dbReference type="Gene3D" id="1.10.1200.10">
    <property type="entry name" value="ACP-like"/>
    <property type="match status" value="1"/>
</dbReference>
<evidence type="ECO:0000313" key="6">
    <source>
        <dbReference type="EMBL" id="NDJ18577.1"/>
    </source>
</evidence>
<dbReference type="PANTHER" id="PTHR45527">
    <property type="entry name" value="NONRIBOSOMAL PEPTIDE SYNTHETASE"/>
    <property type="match status" value="1"/>
</dbReference>
<dbReference type="PANTHER" id="PTHR45527:SF1">
    <property type="entry name" value="FATTY ACID SYNTHASE"/>
    <property type="match status" value="1"/>
</dbReference>
<dbReference type="GO" id="GO:0031177">
    <property type="term" value="F:phosphopantetheine binding"/>
    <property type="evidence" value="ECO:0007669"/>
    <property type="project" value="InterPro"/>
</dbReference>
<dbReference type="SUPFAM" id="SSF47336">
    <property type="entry name" value="ACP-like"/>
    <property type="match status" value="1"/>
</dbReference>
<dbReference type="NCBIfam" id="TIGR01733">
    <property type="entry name" value="AA-adenyl-dom"/>
    <property type="match status" value="1"/>
</dbReference>
<evidence type="ECO:0000313" key="7">
    <source>
        <dbReference type="Proteomes" id="UP000646053"/>
    </source>
</evidence>
<comment type="caution">
    <text evidence="6">The sequence shown here is derived from an EMBL/GenBank/DDBJ whole genome shotgun (WGS) entry which is preliminary data.</text>
</comment>
<dbReference type="PROSITE" id="PS50075">
    <property type="entry name" value="CARRIER"/>
    <property type="match status" value="1"/>
</dbReference>
<comment type="cofactor">
    <cofactor evidence="1">
        <name>pantetheine 4'-phosphate</name>
        <dbReference type="ChEBI" id="CHEBI:47942"/>
    </cofactor>
</comment>
<dbReference type="Gene3D" id="3.30.300.30">
    <property type="match status" value="1"/>
</dbReference>
<dbReference type="InterPro" id="IPR025110">
    <property type="entry name" value="AMP-bd_C"/>
</dbReference>
<dbReference type="Pfam" id="PF00668">
    <property type="entry name" value="Condensation"/>
    <property type="match status" value="1"/>
</dbReference>
<reference evidence="6" key="1">
    <citation type="submission" date="2019-12" db="EMBL/GenBank/DDBJ databases">
        <title>High-Quality draft genome sequences of three cyanobacteria isolated from the limestone walls of the Old Cathedral of Coimbra.</title>
        <authorList>
            <person name="Tiago I."/>
            <person name="Soares F."/>
            <person name="Portugal A."/>
        </authorList>
    </citation>
    <scope>NUCLEOTIDE SEQUENCE</scope>
    <source>
        <strain evidence="6">A</strain>
    </source>
</reference>
<dbReference type="InterPro" id="IPR000873">
    <property type="entry name" value="AMP-dep_synth/lig_dom"/>
</dbReference>
<dbReference type="InterPro" id="IPR023213">
    <property type="entry name" value="CAT-like_dom_sf"/>
</dbReference>
<keyword evidence="3" id="KW-0596">Phosphopantetheine</keyword>
<dbReference type="SMART" id="SM00823">
    <property type="entry name" value="PKS_PP"/>
    <property type="match status" value="1"/>
</dbReference>
<dbReference type="PROSITE" id="PS00455">
    <property type="entry name" value="AMP_BINDING"/>
    <property type="match status" value="1"/>
</dbReference>
<dbReference type="Pfam" id="PF13193">
    <property type="entry name" value="AMP-binding_C"/>
    <property type="match status" value="1"/>
</dbReference>
<dbReference type="SUPFAM" id="SSF56801">
    <property type="entry name" value="Acetyl-CoA synthetase-like"/>
    <property type="match status" value="1"/>
</dbReference>
<dbReference type="Gene3D" id="3.30.559.30">
    <property type="entry name" value="Nonribosomal peptide synthetase, condensation domain"/>
    <property type="match status" value="1"/>
</dbReference>
<dbReference type="Pfam" id="PF00501">
    <property type="entry name" value="AMP-binding"/>
    <property type="match status" value="1"/>
</dbReference>
<evidence type="ECO:0000256" key="1">
    <source>
        <dbReference type="ARBA" id="ARBA00001957"/>
    </source>
</evidence>
<dbReference type="Gene3D" id="3.40.50.980">
    <property type="match status" value="2"/>
</dbReference>
<dbReference type="FunFam" id="3.40.50.12780:FF:000012">
    <property type="entry name" value="Non-ribosomal peptide synthetase"/>
    <property type="match status" value="1"/>
</dbReference>
<dbReference type="AlphaFoldDB" id="A0A8J7Z1Z2"/>
<dbReference type="Pfam" id="PF00550">
    <property type="entry name" value="PP-binding"/>
    <property type="match status" value="1"/>
</dbReference>
<sequence>MQDPIITGYRLSPQQNRLWALQASGDRYVAQSVIRLREIDVDRLHAALQAVVNRHDSLRTTFGRRAGMKQPLQVIHPVASINWRHLDLSAEDSKTQASQIEQLITAEQGEFDNLEQLPLLRSLLLALSPQKFLLVLTLPALCADTKSLQNLLKDLFQAYTHNSTDQISPEEVVQYVQFSEWQNELLEENNIAESYWQQNSQLTSLKLPFRVISDGITSFKPQVYSVPLSPEINTQIQATAERYGVSIALFLLACWQVLIRRLTGQTEITTGVVWSYQQYEELESVVGLLSQSLPLKSCLTEEMLFSEVLRQIHQTWQEMEEWQDRFDGLKDQEFFPLSFEFSEQLSQSVSELSWEIERQQVYSDRFDLKLNSFTQAGHLTIELQYNSNLFSTQAIARLASQLQTLLDSASQPECSIAQLNLLSAEDRDQLLVQWNNTAVDHPLNECLPQQFEQQVERTPDAIALVFENHSMTYRELNNQANRLAHYLQQCGAVPDIPIAIYLERSLELIIAILAVLKAGSAYLPLDPALPTAGLEFRLQDAQVPIVITQRSLLNRLPEPLSQVICLDHDQATIAQSSSENPNLAIAPTNIAYIIYTSGSTGQPKGVAIEHRQILNYLHSISARLNFPPNASYAIVSTLAADLSYTMLFPCLCSGGCLHIIAAERTCDAQALVEYFSQHPIDCLKIVPSHLQALLDCPDSTKILPRQRLILGGEVCRWSLIEQIQQQMPTCEIFNHYGPTETTVGVLTYAVKPESLAERISETVPIGRAIDNTQLYVLDGSGNPVSIGVAGELYIGGAGLARGYLNRPDLTAEKFISHQLNQRLYKTGDLVRYLPDGNLEFLGRVDQQVKLHGFRIELGEIEALLLHHRDVKESVVLLREDDPKNLVLTAYVVLKSTISIPVLELRQFLKQKLPEYMIPATFVELKALPLTINGKVDRHALPLPEKARSAQSYVAPRNSVETTIAAIWSEILGLETVGIYDNFFELGGHSLLATQVLARLRQTFQVELPLRQLFEAHTVAEVAEQIEAILLVEIEELTETEAQELVQKVG</sequence>
<keyword evidence="7" id="KW-1185">Reference proteome</keyword>
<dbReference type="SUPFAM" id="SSF52777">
    <property type="entry name" value="CoA-dependent acyltransferases"/>
    <property type="match status" value="2"/>
</dbReference>
<feature type="domain" description="Carrier" evidence="5">
    <location>
        <begin position="954"/>
        <end position="1029"/>
    </location>
</feature>
<dbReference type="InterPro" id="IPR001242">
    <property type="entry name" value="Condensation_dom"/>
</dbReference>
<dbReference type="RefSeq" id="WP_162424101.1">
    <property type="nucleotide sequence ID" value="NZ_WVIE01000017.1"/>
</dbReference>
<dbReference type="FunFam" id="2.30.38.10:FF:000001">
    <property type="entry name" value="Non-ribosomal peptide synthetase PvdI"/>
    <property type="match status" value="1"/>
</dbReference>
<dbReference type="GO" id="GO:0008610">
    <property type="term" value="P:lipid biosynthetic process"/>
    <property type="evidence" value="ECO:0007669"/>
    <property type="project" value="UniProtKB-ARBA"/>
</dbReference>
<dbReference type="GO" id="GO:0005737">
    <property type="term" value="C:cytoplasm"/>
    <property type="evidence" value="ECO:0007669"/>
    <property type="project" value="TreeGrafter"/>
</dbReference>
<dbReference type="GO" id="GO:0044550">
    <property type="term" value="P:secondary metabolite biosynthetic process"/>
    <property type="evidence" value="ECO:0007669"/>
    <property type="project" value="UniProtKB-ARBA"/>
</dbReference>
<dbReference type="FunFam" id="1.10.1200.10:FF:000005">
    <property type="entry name" value="Nonribosomal peptide synthetase 1"/>
    <property type="match status" value="1"/>
</dbReference>
<dbReference type="Gene3D" id="3.30.559.10">
    <property type="entry name" value="Chloramphenicol acetyltransferase-like domain"/>
    <property type="match status" value="1"/>
</dbReference>
<name>A0A8J7Z1Z2_9CYAN</name>
<dbReference type="FunFam" id="3.40.50.980:FF:000001">
    <property type="entry name" value="Non-ribosomal peptide synthetase"/>
    <property type="match status" value="1"/>
</dbReference>
<evidence type="ECO:0000256" key="3">
    <source>
        <dbReference type="ARBA" id="ARBA00022450"/>
    </source>
</evidence>
<dbReference type="InterPro" id="IPR036736">
    <property type="entry name" value="ACP-like_sf"/>
</dbReference>
<evidence type="ECO:0000256" key="2">
    <source>
        <dbReference type="ARBA" id="ARBA00006432"/>
    </source>
</evidence>
<dbReference type="GO" id="GO:0003824">
    <property type="term" value="F:catalytic activity"/>
    <property type="evidence" value="ECO:0007669"/>
    <property type="project" value="InterPro"/>
</dbReference>
<gene>
    <name evidence="6" type="ORF">GS601_15000</name>
</gene>
<dbReference type="InterPro" id="IPR045851">
    <property type="entry name" value="AMP-bd_C_sf"/>
</dbReference>
<dbReference type="Proteomes" id="UP000646053">
    <property type="component" value="Unassembled WGS sequence"/>
</dbReference>
<dbReference type="InterPro" id="IPR010071">
    <property type="entry name" value="AA_adenyl_dom"/>
</dbReference>
<dbReference type="EMBL" id="WVIE01000017">
    <property type="protein sequence ID" value="NDJ18577.1"/>
    <property type="molecule type" value="Genomic_DNA"/>
</dbReference>
<proteinExistence type="inferred from homology"/>
<dbReference type="InterPro" id="IPR009081">
    <property type="entry name" value="PP-bd_ACP"/>
</dbReference>